<proteinExistence type="inferred from homology"/>
<dbReference type="RefSeq" id="WP_342468505.1">
    <property type="nucleotide sequence ID" value="NZ_JBHSNQ010000078.1"/>
</dbReference>
<feature type="coiled-coil region" evidence="3">
    <location>
        <begin position="47"/>
        <end position="81"/>
    </location>
</feature>
<dbReference type="PANTHER" id="PTHR46268:SF6">
    <property type="entry name" value="UNIVERSAL STRESS PROTEIN UP12"/>
    <property type="match status" value="1"/>
</dbReference>
<dbReference type="CDD" id="cd00293">
    <property type="entry name" value="USP-like"/>
    <property type="match status" value="1"/>
</dbReference>
<evidence type="ECO:0000256" key="2">
    <source>
        <dbReference type="PIRNR" id="PIRNR006276"/>
    </source>
</evidence>
<name>A0ABW0RAZ1_9BACL</name>
<dbReference type="InterPro" id="IPR006015">
    <property type="entry name" value="Universal_stress_UspA"/>
</dbReference>
<evidence type="ECO:0000259" key="4">
    <source>
        <dbReference type="Pfam" id="PF00582"/>
    </source>
</evidence>
<keyword evidence="3" id="KW-0175">Coiled coil</keyword>
<organism evidence="5 6">
    <name type="scientific">Ureibacillus suwonensis</name>
    <dbReference type="NCBI Taxonomy" id="313007"/>
    <lineage>
        <taxon>Bacteria</taxon>
        <taxon>Bacillati</taxon>
        <taxon>Bacillota</taxon>
        <taxon>Bacilli</taxon>
        <taxon>Bacillales</taxon>
        <taxon>Caryophanaceae</taxon>
        <taxon>Ureibacillus</taxon>
    </lineage>
</organism>
<dbReference type="InterPro" id="IPR006016">
    <property type="entry name" value="UspA"/>
</dbReference>
<keyword evidence="2" id="KW-0963">Cytoplasm</keyword>
<comment type="caution">
    <text evidence="5">The sequence shown here is derived from an EMBL/GenBank/DDBJ whole genome shotgun (WGS) entry which is preliminary data.</text>
</comment>
<comment type="similarity">
    <text evidence="1 2">Belongs to the universal stress protein A family.</text>
</comment>
<evidence type="ECO:0000256" key="1">
    <source>
        <dbReference type="ARBA" id="ARBA00008791"/>
    </source>
</evidence>
<protein>
    <recommendedName>
        <fullName evidence="2">Universal stress protein</fullName>
    </recommendedName>
</protein>
<gene>
    <name evidence="5" type="ORF">ACFPOH_09240</name>
</gene>
<feature type="domain" description="UspA" evidence="4">
    <location>
        <begin position="5"/>
        <end position="143"/>
    </location>
</feature>
<dbReference type="Proteomes" id="UP001595978">
    <property type="component" value="Unassembled WGS sequence"/>
</dbReference>
<evidence type="ECO:0000256" key="3">
    <source>
        <dbReference type="SAM" id="Coils"/>
    </source>
</evidence>
<dbReference type="InterPro" id="IPR014729">
    <property type="entry name" value="Rossmann-like_a/b/a_fold"/>
</dbReference>
<dbReference type="Gene3D" id="3.40.50.620">
    <property type="entry name" value="HUPs"/>
    <property type="match status" value="1"/>
</dbReference>
<dbReference type="EMBL" id="JBHSNQ010000078">
    <property type="protein sequence ID" value="MFC5541946.1"/>
    <property type="molecule type" value="Genomic_DNA"/>
</dbReference>
<evidence type="ECO:0000313" key="5">
    <source>
        <dbReference type="EMBL" id="MFC5541946.1"/>
    </source>
</evidence>
<dbReference type="PRINTS" id="PR01438">
    <property type="entry name" value="UNVRSLSTRESS"/>
</dbReference>
<sequence length="146" mass="16217">MIANYKNILVAMDGSKESEAALHEGIRIAKENQASLKLVTIIDTTRVARAKKYKEILTRNLEEINKRMDQYRKEATSQNIEDVEVIIEKGSPKKLIPIDVAERVNADLIICGATGLTPAEQIFLGSVTQHIVTSAKCDVLVVRNVE</sequence>
<dbReference type="PANTHER" id="PTHR46268">
    <property type="entry name" value="STRESS RESPONSE PROTEIN NHAX"/>
    <property type="match status" value="1"/>
</dbReference>
<dbReference type="SUPFAM" id="SSF52402">
    <property type="entry name" value="Adenine nucleotide alpha hydrolases-like"/>
    <property type="match status" value="1"/>
</dbReference>
<dbReference type="PIRSF" id="PIRSF006276">
    <property type="entry name" value="UspA"/>
    <property type="match status" value="1"/>
</dbReference>
<keyword evidence="6" id="KW-1185">Reference proteome</keyword>
<dbReference type="Pfam" id="PF00582">
    <property type="entry name" value="Usp"/>
    <property type="match status" value="1"/>
</dbReference>
<evidence type="ECO:0000313" key="6">
    <source>
        <dbReference type="Proteomes" id="UP001595978"/>
    </source>
</evidence>
<accession>A0ABW0RAZ1</accession>
<comment type="subcellular location">
    <subcellularLocation>
        <location evidence="2">Cytoplasm</location>
    </subcellularLocation>
</comment>
<reference evidence="6" key="1">
    <citation type="journal article" date="2019" name="Int. J. Syst. Evol. Microbiol.">
        <title>The Global Catalogue of Microorganisms (GCM) 10K type strain sequencing project: providing services to taxonomists for standard genome sequencing and annotation.</title>
        <authorList>
            <consortium name="The Broad Institute Genomics Platform"/>
            <consortium name="The Broad Institute Genome Sequencing Center for Infectious Disease"/>
            <person name="Wu L."/>
            <person name="Ma J."/>
        </authorList>
    </citation>
    <scope>NUCLEOTIDE SEQUENCE [LARGE SCALE GENOMIC DNA]</scope>
    <source>
        <strain evidence="6">CCUG 56331</strain>
    </source>
</reference>